<gene>
    <name evidence="1" type="ORF">IEQ34_004004</name>
</gene>
<reference evidence="1 2" key="1">
    <citation type="journal article" date="2021" name="Hortic Res">
        <title>Chromosome-scale assembly of the Dendrobium chrysotoxum genome enhances the understanding of orchid evolution.</title>
        <authorList>
            <person name="Zhang Y."/>
            <person name="Zhang G.Q."/>
            <person name="Zhang D."/>
            <person name="Liu X.D."/>
            <person name="Xu X.Y."/>
            <person name="Sun W.H."/>
            <person name="Yu X."/>
            <person name="Zhu X."/>
            <person name="Wang Z.W."/>
            <person name="Zhao X."/>
            <person name="Zhong W.Y."/>
            <person name="Chen H."/>
            <person name="Yin W.L."/>
            <person name="Huang T."/>
            <person name="Niu S.C."/>
            <person name="Liu Z.J."/>
        </authorList>
    </citation>
    <scope>NUCLEOTIDE SEQUENCE [LARGE SCALE GENOMIC DNA]</scope>
    <source>
        <strain evidence="1">Lindl</strain>
    </source>
</reference>
<accession>A0AAV7HCX1</accession>
<protein>
    <submittedName>
        <fullName evidence="1">Uncharacterized protein</fullName>
    </submittedName>
</protein>
<dbReference type="AlphaFoldDB" id="A0AAV7HCX1"/>
<dbReference type="Proteomes" id="UP000775213">
    <property type="component" value="Unassembled WGS sequence"/>
</dbReference>
<dbReference type="EMBL" id="JAGFBR010000005">
    <property type="protein sequence ID" value="KAH0466766.1"/>
    <property type="molecule type" value="Genomic_DNA"/>
</dbReference>
<evidence type="ECO:0000313" key="2">
    <source>
        <dbReference type="Proteomes" id="UP000775213"/>
    </source>
</evidence>
<proteinExistence type="predicted"/>
<sequence>MAARIVTPVQRSTLVDLVNQVGPGSGNGFNRFEMTFGDQWRWSQGAYPFILFIFKAINSSTIRPKSTSDDPPSPTALAAASFISLAFLLLSSASSPSPITASTAAATLSATTTVLSSGLVLFTTEPTLTPTPNTSTKNLSLNC</sequence>
<comment type="caution">
    <text evidence="1">The sequence shown here is derived from an EMBL/GenBank/DDBJ whole genome shotgun (WGS) entry which is preliminary data.</text>
</comment>
<organism evidence="1 2">
    <name type="scientific">Dendrobium chrysotoxum</name>
    <name type="common">Orchid</name>
    <dbReference type="NCBI Taxonomy" id="161865"/>
    <lineage>
        <taxon>Eukaryota</taxon>
        <taxon>Viridiplantae</taxon>
        <taxon>Streptophyta</taxon>
        <taxon>Embryophyta</taxon>
        <taxon>Tracheophyta</taxon>
        <taxon>Spermatophyta</taxon>
        <taxon>Magnoliopsida</taxon>
        <taxon>Liliopsida</taxon>
        <taxon>Asparagales</taxon>
        <taxon>Orchidaceae</taxon>
        <taxon>Epidendroideae</taxon>
        <taxon>Malaxideae</taxon>
        <taxon>Dendrobiinae</taxon>
        <taxon>Dendrobium</taxon>
    </lineage>
</organism>
<name>A0AAV7HCX1_DENCH</name>
<evidence type="ECO:0000313" key="1">
    <source>
        <dbReference type="EMBL" id="KAH0466766.1"/>
    </source>
</evidence>
<keyword evidence="2" id="KW-1185">Reference proteome</keyword>